<dbReference type="InterPro" id="IPR019812">
    <property type="entry name" value="Hydgase_assmbl_chp_CS"/>
</dbReference>
<dbReference type="EMBL" id="BAABLF010000008">
    <property type="protein sequence ID" value="GAA5190752.1"/>
    <property type="molecule type" value="Genomic_DNA"/>
</dbReference>
<reference evidence="3" key="1">
    <citation type="journal article" date="2019" name="Int. J. Syst. Evol. Microbiol.">
        <title>The Global Catalogue of Microorganisms (GCM) 10K type strain sequencing project: providing services to taxonomists for standard genome sequencing and annotation.</title>
        <authorList>
            <consortium name="The Broad Institute Genomics Platform"/>
            <consortium name="The Broad Institute Genome Sequencing Center for Infectious Disease"/>
            <person name="Wu L."/>
            <person name="Ma J."/>
        </authorList>
    </citation>
    <scope>NUCLEOTIDE SEQUENCE [LARGE SCALE GENOMIC DNA]</scope>
    <source>
        <strain evidence="3">JCM 18720</strain>
    </source>
</reference>
<proteinExistence type="inferred from homology"/>
<dbReference type="Pfam" id="PF01455">
    <property type="entry name" value="HupF_HypC"/>
    <property type="match status" value="1"/>
</dbReference>
<dbReference type="RefSeq" id="WP_345316542.1">
    <property type="nucleotide sequence ID" value="NZ_BAABLF010000008.1"/>
</dbReference>
<dbReference type="PANTHER" id="PTHR35177">
    <property type="entry name" value="HYDROGENASE MATURATION FACTOR HYBG"/>
    <property type="match status" value="1"/>
</dbReference>
<gene>
    <name evidence="2" type="primary">hybG</name>
    <name evidence="2" type="ORF">GCM10025772_16140</name>
</gene>
<dbReference type="NCBIfam" id="TIGR00074">
    <property type="entry name" value="hypC_hupF"/>
    <property type="match status" value="1"/>
</dbReference>
<dbReference type="SUPFAM" id="SSF159127">
    <property type="entry name" value="HupF/HypC-like"/>
    <property type="match status" value="1"/>
</dbReference>
<evidence type="ECO:0000313" key="2">
    <source>
        <dbReference type="EMBL" id="GAA5190752.1"/>
    </source>
</evidence>
<protein>
    <submittedName>
        <fullName evidence="2">Hydrogenase maturation factor HybG</fullName>
    </submittedName>
</protein>
<evidence type="ECO:0000313" key="3">
    <source>
        <dbReference type="Proteomes" id="UP001501600"/>
    </source>
</evidence>
<dbReference type="PRINTS" id="PR00445">
    <property type="entry name" value="HUPFHYPC"/>
</dbReference>
<dbReference type="InterPro" id="IPR001109">
    <property type="entry name" value="Hydrogenase_HupF/HypC"/>
</dbReference>
<comment type="similarity">
    <text evidence="1">Belongs to the HupF/HypC family.</text>
</comment>
<evidence type="ECO:0000256" key="1">
    <source>
        <dbReference type="ARBA" id="ARBA00006018"/>
    </source>
</evidence>
<dbReference type="PROSITE" id="PS01097">
    <property type="entry name" value="HUPF_HYPC"/>
    <property type="match status" value="1"/>
</dbReference>
<organism evidence="2 3">
    <name type="scientific">Ferrimonas gelatinilytica</name>
    <dbReference type="NCBI Taxonomy" id="1255257"/>
    <lineage>
        <taxon>Bacteria</taxon>
        <taxon>Pseudomonadati</taxon>
        <taxon>Pseudomonadota</taxon>
        <taxon>Gammaproteobacteria</taxon>
        <taxon>Alteromonadales</taxon>
        <taxon>Ferrimonadaceae</taxon>
        <taxon>Ferrimonas</taxon>
    </lineage>
</organism>
<accession>A0ABP9S328</accession>
<name>A0ABP9S328_9GAMM</name>
<comment type="caution">
    <text evidence="2">The sequence shown here is derived from an EMBL/GenBank/DDBJ whole genome shotgun (WGS) entry which is preliminary data.</text>
</comment>
<dbReference type="Proteomes" id="UP001501600">
    <property type="component" value="Unassembled WGS sequence"/>
</dbReference>
<sequence length="92" mass="9640">MCLGVPARIEAIVDAEQQLVTVALSGVERNVNASCIWPESPETLLGQWALIHVGFAMALLSESEAEQTLSALAAMGAEEHEMADFSGLGGAQ</sequence>
<dbReference type="Gene3D" id="2.30.30.140">
    <property type="match status" value="1"/>
</dbReference>
<keyword evidence="3" id="KW-1185">Reference proteome</keyword>
<dbReference type="PANTHER" id="PTHR35177:SF2">
    <property type="entry name" value="HYDROGENASE MATURATION FACTOR HYBG"/>
    <property type="match status" value="1"/>
</dbReference>